<keyword evidence="1" id="KW-0285">Flavoprotein</keyword>
<evidence type="ECO:0000256" key="1">
    <source>
        <dbReference type="ARBA" id="ARBA00022630"/>
    </source>
</evidence>
<reference evidence="4 5" key="1">
    <citation type="submission" date="2019-10" db="EMBL/GenBank/DDBJ databases">
        <authorList>
            <person name="Karimi E."/>
        </authorList>
    </citation>
    <scope>NUCLEOTIDE SEQUENCE [LARGE SCALE GENOMIC DNA]</scope>
    <source>
        <strain evidence="4">Exiguobacterium sp. 9Y</strain>
    </source>
</reference>
<evidence type="ECO:0000256" key="2">
    <source>
        <dbReference type="ARBA" id="ARBA00022643"/>
    </source>
</evidence>
<dbReference type="InterPro" id="IPR029039">
    <property type="entry name" value="Flavoprotein-like_sf"/>
</dbReference>
<accession>A0A653IH79</accession>
<organism evidence="4 5">
    <name type="scientific">Exiguobacterium oxidotolerans</name>
    <dbReference type="NCBI Taxonomy" id="223958"/>
    <lineage>
        <taxon>Bacteria</taxon>
        <taxon>Bacillati</taxon>
        <taxon>Bacillota</taxon>
        <taxon>Bacilli</taxon>
        <taxon>Bacillales</taxon>
        <taxon>Bacillales Family XII. Incertae Sedis</taxon>
        <taxon>Exiguobacterium</taxon>
    </lineage>
</organism>
<dbReference type="SUPFAM" id="SSF52218">
    <property type="entry name" value="Flavoproteins"/>
    <property type="match status" value="1"/>
</dbReference>
<dbReference type="RefSeq" id="WP_159172482.1">
    <property type="nucleotide sequence ID" value="NZ_LR732308.1"/>
</dbReference>
<proteinExistence type="predicted"/>
<dbReference type="EC" id="1.-.-.-" evidence="4"/>
<name>A0A653IH79_9BACL</name>
<dbReference type="GO" id="GO:0016491">
    <property type="term" value="F:oxidoreductase activity"/>
    <property type="evidence" value="ECO:0007669"/>
    <property type="project" value="UniProtKB-KW"/>
</dbReference>
<protein>
    <submittedName>
        <fullName evidence="4">Putative NAD(P)H-dependent FMN-containing oxidoreductase YwqN</fullName>
        <ecNumber evidence="4">1.-.-.-</ecNumber>
    </submittedName>
</protein>
<feature type="domain" description="Flavodoxin-like fold" evidence="3">
    <location>
        <begin position="51"/>
        <end position="164"/>
    </location>
</feature>
<keyword evidence="4" id="KW-0560">Oxidoreductase</keyword>
<evidence type="ECO:0000259" key="3">
    <source>
        <dbReference type="Pfam" id="PF02525"/>
    </source>
</evidence>
<dbReference type="InterPro" id="IPR003680">
    <property type="entry name" value="Flavodoxin_fold"/>
</dbReference>
<dbReference type="Pfam" id="PF02525">
    <property type="entry name" value="Flavodoxin_2"/>
    <property type="match status" value="1"/>
</dbReference>
<keyword evidence="2" id="KW-0288">FMN</keyword>
<dbReference type="Proteomes" id="UP000439752">
    <property type="component" value="Unassembled WGS sequence"/>
</dbReference>
<evidence type="ECO:0000313" key="5">
    <source>
        <dbReference type="Proteomes" id="UP000439752"/>
    </source>
</evidence>
<keyword evidence="5" id="KW-1185">Reference proteome</keyword>
<evidence type="ECO:0000313" key="4">
    <source>
        <dbReference type="EMBL" id="VWX38577.1"/>
    </source>
</evidence>
<dbReference type="AlphaFoldDB" id="A0A653IH79"/>
<dbReference type="PANTHER" id="PTHR43278:SF4">
    <property type="entry name" value="NAD(P)H-DEPENDENT FMN-CONTAINING OXIDOREDUCTASE YWQN-RELATED"/>
    <property type="match status" value="1"/>
</dbReference>
<dbReference type="EMBL" id="CABWKQ010000045">
    <property type="protein sequence ID" value="VWX38577.1"/>
    <property type="molecule type" value="Genomic_DNA"/>
</dbReference>
<dbReference type="PANTHER" id="PTHR43278">
    <property type="entry name" value="NAD(P)H-DEPENDENT FMN-CONTAINING OXIDOREDUCTASE YWQN-RELATED"/>
    <property type="match status" value="1"/>
</dbReference>
<dbReference type="InterPro" id="IPR051796">
    <property type="entry name" value="ISF_SsuE-like"/>
</dbReference>
<dbReference type="Gene3D" id="3.40.50.360">
    <property type="match status" value="1"/>
</dbReference>
<sequence length="184" mass="21108">MYTIYGSSRKGNSEWLGVRAFEGIPHVSVDLANTMIQPVEDRRHHGGFLPIGDDYRRIVEEMLEHDDIVFITPIYWYSMSTKMKLFIDRFSESLRDEDLRFRERMQGKRFHLIAVGGDDPKEKGRALVTQFDHIATFLGARLETAILAEGNAPGDVERDTVALAEIDAFREKMSKAWLITIRCG</sequence>
<gene>
    <name evidence="4" type="primary">ywqN</name>
    <name evidence="4" type="ORF">EXIGUO9Y_50028</name>
</gene>